<feature type="region of interest" description="Disordered" evidence="5">
    <location>
        <begin position="218"/>
        <end position="241"/>
    </location>
</feature>
<dbReference type="SUPFAM" id="SSF89392">
    <property type="entry name" value="Prokaryotic lipoproteins and lipoprotein localization factors"/>
    <property type="match status" value="1"/>
</dbReference>
<dbReference type="Proteomes" id="UP001430954">
    <property type="component" value="Unassembled WGS sequence"/>
</dbReference>
<evidence type="ECO:0000256" key="4">
    <source>
        <dbReference type="ARBA" id="ARBA00022927"/>
    </source>
</evidence>
<feature type="chain" id="PRO_5046347981" evidence="6">
    <location>
        <begin position="21"/>
        <end position="241"/>
    </location>
</feature>
<keyword evidence="3 6" id="KW-0732">Signal</keyword>
<feature type="signal peptide" evidence="6">
    <location>
        <begin position="1"/>
        <end position="20"/>
    </location>
</feature>
<evidence type="ECO:0000256" key="1">
    <source>
        <dbReference type="ARBA" id="ARBA00011245"/>
    </source>
</evidence>
<evidence type="ECO:0000256" key="2">
    <source>
        <dbReference type="ARBA" id="ARBA00022448"/>
    </source>
</evidence>
<comment type="caution">
    <text evidence="7">The sequence shown here is derived from an EMBL/GenBank/DDBJ whole genome shotgun (WGS) entry which is preliminary data.</text>
</comment>
<protein>
    <submittedName>
        <fullName evidence="7">DUF2092 domain-containing protein</fullName>
    </submittedName>
</protein>
<keyword evidence="4" id="KW-0653">Protein transport</keyword>
<dbReference type="EMBL" id="JAINZW010000003">
    <property type="protein sequence ID" value="MBZ4039432.1"/>
    <property type="molecule type" value="Genomic_DNA"/>
</dbReference>
<keyword evidence="8" id="KW-1185">Reference proteome</keyword>
<dbReference type="Pfam" id="PF09865">
    <property type="entry name" value="DUF2092"/>
    <property type="match status" value="1"/>
</dbReference>
<gene>
    <name evidence="7" type="ORF">K6753_07780</name>
</gene>
<dbReference type="Gene3D" id="2.50.20.10">
    <property type="entry name" value="Lipoprotein localisation LolA/LolB/LppX"/>
    <property type="match status" value="1"/>
</dbReference>
<name>A0ABS7T6D0_9GAMM</name>
<dbReference type="InterPro" id="IPR019207">
    <property type="entry name" value="DUF2092"/>
</dbReference>
<proteinExistence type="predicted"/>
<evidence type="ECO:0000313" key="7">
    <source>
        <dbReference type="EMBL" id="MBZ4039432.1"/>
    </source>
</evidence>
<keyword evidence="2" id="KW-0813">Transport</keyword>
<evidence type="ECO:0000256" key="3">
    <source>
        <dbReference type="ARBA" id="ARBA00022729"/>
    </source>
</evidence>
<evidence type="ECO:0000313" key="8">
    <source>
        <dbReference type="Proteomes" id="UP001430954"/>
    </source>
</evidence>
<evidence type="ECO:0000256" key="5">
    <source>
        <dbReference type="SAM" id="MobiDB-lite"/>
    </source>
</evidence>
<reference evidence="7 8" key="1">
    <citation type="submission" date="2021-09" db="EMBL/GenBank/DDBJ databases">
        <title>Lysobacter sp. 13A isolated from the river sediment.</title>
        <authorList>
            <person name="Liu H."/>
            <person name="Li S."/>
            <person name="Mao S."/>
        </authorList>
    </citation>
    <scope>NUCLEOTIDE SEQUENCE [LARGE SCALE GENOMIC DNA]</scope>
    <source>
        <strain evidence="7 8">13A</strain>
    </source>
</reference>
<sequence>MKSTLLAQLILCAVAAPVSAADRVDQEAFRTLSDVRDRLRALDTYVLDTEVSTRTAVGGGRYRDFKGQVRYVVDRPQHLFADVQGDGVVRKVYFDGQLISVYSPGRNAYAQWDAVGTIETLLAAAREQRGLDLPVAHLFAWDEEPERMRQSTRATYSGTGVINGRECEHYSYKYEDVVWELHVDQDSMPCKLSMVDLKDRGLPGYSAEFTWTTGAPVSPGDFRFTPPPGAQRIPMSEMPES</sequence>
<comment type="subunit">
    <text evidence="1">Monomer.</text>
</comment>
<evidence type="ECO:0000256" key="6">
    <source>
        <dbReference type="SAM" id="SignalP"/>
    </source>
</evidence>
<organism evidence="7 8">
    <name type="scientific">Novilysobacter selenitireducens</name>
    <dbReference type="NCBI Taxonomy" id="2872639"/>
    <lineage>
        <taxon>Bacteria</taxon>
        <taxon>Pseudomonadati</taxon>
        <taxon>Pseudomonadota</taxon>
        <taxon>Gammaproteobacteria</taxon>
        <taxon>Lysobacterales</taxon>
        <taxon>Lysobacteraceae</taxon>
        <taxon>Novilysobacter</taxon>
    </lineage>
</organism>
<dbReference type="InterPro" id="IPR029046">
    <property type="entry name" value="LolA/LolB/LppX"/>
</dbReference>
<dbReference type="RefSeq" id="WP_223675893.1">
    <property type="nucleotide sequence ID" value="NZ_JAINZW010000003.1"/>
</dbReference>
<accession>A0ABS7T6D0</accession>